<name>A0A8S9HQ12_BRACR</name>
<gene>
    <name evidence="1" type="ORF">F2Q68_00016693</name>
</gene>
<sequence length="260" mass="29578">MAITLLSSHGVAHLPFPTSAEHFSDSQQQQRYRIVEESPTEGEDRFCGYTLSIEYEKLCSFSAVAAKGGPPALLPLLLVPRHFESRLRGRKRGVGPWEHSAYRRIHNEMPGNGMVSKVHVRCSSKGQVLIQRRRDHDRDLQGQAEPLGGGSFHGVSWRGFTYPGTERVYDGANDYLWQRKMHRRNQVEQVVTTGCNPEEKGYETTVINTCSRSRKYLPQLVEACLEKLFMGSSFDTREAVREYLRSITGLGDERYSERPT</sequence>
<dbReference type="EMBL" id="QGKW02001940">
    <property type="protein sequence ID" value="KAF2557258.1"/>
    <property type="molecule type" value="Genomic_DNA"/>
</dbReference>
<dbReference type="AlphaFoldDB" id="A0A8S9HQ12"/>
<evidence type="ECO:0000313" key="2">
    <source>
        <dbReference type="Proteomes" id="UP000712281"/>
    </source>
</evidence>
<dbReference type="Proteomes" id="UP000712281">
    <property type="component" value="Unassembled WGS sequence"/>
</dbReference>
<accession>A0A8S9HQ12</accession>
<protein>
    <submittedName>
        <fullName evidence="1">Uncharacterized protein</fullName>
    </submittedName>
</protein>
<organism evidence="1 2">
    <name type="scientific">Brassica cretica</name>
    <name type="common">Mustard</name>
    <dbReference type="NCBI Taxonomy" id="69181"/>
    <lineage>
        <taxon>Eukaryota</taxon>
        <taxon>Viridiplantae</taxon>
        <taxon>Streptophyta</taxon>
        <taxon>Embryophyta</taxon>
        <taxon>Tracheophyta</taxon>
        <taxon>Spermatophyta</taxon>
        <taxon>Magnoliopsida</taxon>
        <taxon>eudicotyledons</taxon>
        <taxon>Gunneridae</taxon>
        <taxon>Pentapetalae</taxon>
        <taxon>rosids</taxon>
        <taxon>malvids</taxon>
        <taxon>Brassicales</taxon>
        <taxon>Brassicaceae</taxon>
        <taxon>Brassiceae</taxon>
        <taxon>Brassica</taxon>
    </lineage>
</organism>
<comment type="caution">
    <text evidence="1">The sequence shown here is derived from an EMBL/GenBank/DDBJ whole genome shotgun (WGS) entry which is preliminary data.</text>
</comment>
<proteinExistence type="predicted"/>
<reference evidence="1" key="1">
    <citation type="submission" date="2019-12" db="EMBL/GenBank/DDBJ databases">
        <title>Genome sequencing and annotation of Brassica cretica.</title>
        <authorList>
            <person name="Studholme D.J."/>
            <person name="Sarris P.F."/>
        </authorList>
    </citation>
    <scope>NUCLEOTIDE SEQUENCE</scope>
    <source>
        <strain evidence="1">PFS-001/15</strain>
        <tissue evidence="1">Leaf</tissue>
    </source>
</reference>
<evidence type="ECO:0000313" key="1">
    <source>
        <dbReference type="EMBL" id="KAF2557258.1"/>
    </source>
</evidence>